<proteinExistence type="inferred from homology"/>
<name>A0A8J7ATU9_9CYAN</name>
<keyword evidence="5 6" id="KW-0804">Transcription</keyword>
<keyword evidence="4 6" id="KW-0805">Transcription regulation</keyword>
<dbReference type="InterPro" id="IPR011605">
    <property type="entry name" value="NusB_fam"/>
</dbReference>
<keyword evidence="3 6" id="KW-0694">RNA-binding</keyword>
<evidence type="ECO:0000256" key="1">
    <source>
        <dbReference type="ARBA" id="ARBA00005952"/>
    </source>
</evidence>
<evidence type="ECO:0000313" key="9">
    <source>
        <dbReference type="Proteomes" id="UP000636505"/>
    </source>
</evidence>
<dbReference type="RefSeq" id="WP_193905148.1">
    <property type="nucleotide sequence ID" value="NZ_JADEXG010000006.1"/>
</dbReference>
<keyword evidence="9" id="KW-1185">Reference proteome</keyword>
<dbReference type="Pfam" id="PF01029">
    <property type="entry name" value="NusB"/>
    <property type="match status" value="1"/>
</dbReference>
<evidence type="ECO:0000259" key="7">
    <source>
        <dbReference type="Pfam" id="PF01029"/>
    </source>
</evidence>
<dbReference type="EMBL" id="JADEXG010000006">
    <property type="protein sequence ID" value="MBE9076488.1"/>
    <property type="molecule type" value="Genomic_DNA"/>
</dbReference>
<evidence type="ECO:0000256" key="3">
    <source>
        <dbReference type="ARBA" id="ARBA00022884"/>
    </source>
</evidence>
<dbReference type="GO" id="GO:0005829">
    <property type="term" value="C:cytosol"/>
    <property type="evidence" value="ECO:0007669"/>
    <property type="project" value="TreeGrafter"/>
</dbReference>
<evidence type="ECO:0000256" key="5">
    <source>
        <dbReference type="ARBA" id="ARBA00023163"/>
    </source>
</evidence>
<comment type="caution">
    <text evidence="8">The sequence shown here is derived from an EMBL/GenBank/DDBJ whole genome shotgun (WGS) entry which is preliminary data.</text>
</comment>
<dbReference type="GO" id="GO:0006353">
    <property type="term" value="P:DNA-templated transcription termination"/>
    <property type="evidence" value="ECO:0007669"/>
    <property type="project" value="UniProtKB-UniRule"/>
</dbReference>
<dbReference type="AlphaFoldDB" id="A0A8J7ATU9"/>
<organism evidence="8 9">
    <name type="scientific">Vasconcelosia minhoensis LEGE 07310</name>
    <dbReference type="NCBI Taxonomy" id="915328"/>
    <lineage>
        <taxon>Bacteria</taxon>
        <taxon>Bacillati</taxon>
        <taxon>Cyanobacteriota</taxon>
        <taxon>Cyanophyceae</taxon>
        <taxon>Nodosilineales</taxon>
        <taxon>Cymatolegaceae</taxon>
        <taxon>Vasconcelosia</taxon>
        <taxon>Vasconcelosia minhoensis</taxon>
    </lineage>
</organism>
<evidence type="ECO:0000256" key="2">
    <source>
        <dbReference type="ARBA" id="ARBA00022814"/>
    </source>
</evidence>
<dbReference type="InterPro" id="IPR006027">
    <property type="entry name" value="NusB_RsmB_TIM44"/>
</dbReference>
<dbReference type="GO" id="GO:0031564">
    <property type="term" value="P:transcription antitermination"/>
    <property type="evidence" value="ECO:0007669"/>
    <property type="project" value="UniProtKB-KW"/>
</dbReference>
<evidence type="ECO:0000256" key="6">
    <source>
        <dbReference type="HAMAP-Rule" id="MF_00073"/>
    </source>
</evidence>
<dbReference type="GO" id="GO:0003723">
    <property type="term" value="F:RNA binding"/>
    <property type="evidence" value="ECO:0007669"/>
    <property type="project" value="UniProtKB-UniRule"/>
</dbReference>
<feature type="domain" description="NusB/RsmB/TIM44" evidence="7">
    <location>
        <begin position="119"/>
        <end position="210"/>
    </location>
</feature>
<dbReference type="Gene3D" id="1.10.940.10">
    <property type="entry name" value="NusB-like"/>
    <property type="match status" value="1"/>
</dbReference>
<dbReference type="PANTHER" id="PTHR11078:SF3">
    <property type="entry name" value="ANTITERMINATION NUSB DOMAIN-CONTAINING PROTEIN"/>
    <property type="match status" value="1"/>
</dbReference>
<sequence>MESRSIARELALLGMSQLSDHSRAGGDRELEKNLAVRSQTLDKLLNAAIQTLSSDAKEALEVASGELQRGSRQLLESETRASEVSSARAMVNEAIELTQTAINRLGTTLELPAFIQLANQTEVQTYARQLLTHWSQSLSEIDAQLDAAMVGWNVRRLARIDRDMLRIATIDILYLGVPKRVAIDEAIKMAKRYSDDEGYRFINGVMRRLTERLDEQRRGLAAGTADKADKVNS</sequence>
<dbReference type="Proteomes" id="UP000636505">
    <property type="component" value="Unassembled WGS sequence"/>
</dbReference>
<comment type="function">
    <text evidence="6">Involved in transcription antitermination. Required for transcription of ribosomal RNA (rRNA) genes. Binds specifically to the boxA antiterminator sequence of the ribosomal RNA (rrn) operons.</text>
</comment>
<dbReference type="HAMAP" id="MF_00073">
    <property type="entry name" value="NusB"/>
    <property type="match status" value="1"/>
</dbReference>
<evidence type="ECO:0000256" key="4">
    <source>
        <dbReference type="ARBA" id="ARBA00023015"/>
    </source>
</evidence>
<keyword evidence="2 6" id="KW-0889">Transcription antitermination</keyword>
<dbReference type="InterPro" id="IPR035926">
    <property type="entry name" value="NusB-like_sf"/>
</dbReference>
<evidence type="ECO:0000313" key="8">
    <source>
        <dbReference type="EMBL" id="MBE9076488.1"/>
    </source>
</evidence>
<gene>
    <name evidence="6 8" type="primary">nusB</name>
    <name evidence="8" type="ORF">IQ241_04125</name>
</gene>
<dbReference type="PANTHER" id="PTHR11078">
    <property type="entry name" value="N UTILIZATION SUBSTANCE PROTEIN B-RELATED"/>
    <property type="match status" value="1"/>
</dbReference>
<accession>A0A8J7ATU9</accession>
<dbReference type="NCBIfam" id="TIGR01951">
    <property type="entry name" value="nusB"/>
    <property type="match status" value="1"/>
</dbReference>
<protein>
    <recommendedName>
        <fullName evidence="6">Transcription antitermination protein NusB</fullName>
    </recommendedName>
    <alternativeName>
        <fullName evidence="6">Antitermination factor NusB</fullName>
    </alternativeName>
</protein>
<reference evidence="8" key="1">
    <citation type="submission" date="2020-10" db="EMBL/GenBank/DDBJ databases">
        <authorList>
            <person name="Castelo-Branco R."/>
            <person name="Eusebio N."/>
            <person name="Adriana R."/>
            <person name="Vieira A."/>
            <person name="Brugerolle De Fraissinette N."/>
            <person name="Rezende De Castro R."/>
            <person name="Schneider M.P."/>
            <person name="Vasconcelos V."/>
            <person name="Leao P.N."/>
        </authorList>
    </citation>
    <scope>NUCLEOTIDE SEQUENCE</scope>
    <source>
        <strain evidence="8">LEGE 07310</strain>
    </source>
</reference>
<dbReference type="SUPFAM" id="SSF48013">
    <property type="entry name" value="NusB-like"/>
    <property type="match status" value="1"/>
</dbReference>
<comment type="similarity">
    <text evidence="1 6">Belongs to the NusB family.</text>
</comment>